<evidence type="ECO:0000313" key="2">
    <source>
        <dbReference type="EMBL" id="KAF9752784.1"/>
    </source>
</evidence>
<evidence type="ECO:0000313" key="3">
    <source>
        <dbReference type="Proteomes" id="UP000740883"/>
    </source>
</evidence>
<comment type="caution">
    <text evidence="2">The sequence shown here is derived from an EMBL/GenBank/DDBJ whole genome shotgun (WGS) entry which is preliminary data.</text>
</comment>
<protein>
    <submittedName>
        <fullName evidence="2">Uncharacterized protein</fullName>
    </submittedName>
</protein>
<evidence type="ECO:0000256" key="1">
    <source>
        <dbReference type="SAM" id="MobiDB-lite"/>
    </source>
</evidence>
<dbReference type="Proteomes" id="UP000740883">
    <property type="component" value="Unassembled WGS sequence"/>
</dbReference>
<dbReference type="AlphaFoldDB" id="A0A9P6GUT1"/>
<organism evidence="2 3">
    <name type="scientific">Nosema granulosis</name>
    <dbReference type="NCBI Taxonomy" id="83296"/>
    <lineage>
        <taxon>Eukaryota</taxon>
        <taxon>Fungi</taxon>
        <taxon>Fungi incertae sedis</taxon>
        <taxon>Microsporidia</taxon>
        <taxon>Nosematidae</taxon>
        <taxon>Nosema</taxon>
    </lineage>
</organism>
<feature type="compositionally biased region" description="Polar residues" evidence="1">
    <location>
        <begin position="31"/>
        <end position="43"/>
    </location>
</feature>
<gene>
    <name evidence="2" type="ORF">NGRA_3408</name>
</gene>
<proteinExistence type="predicted"/>
<dbReference type="EMBL" id="SBJO01001023">
    <property type="protein sequence ID" value="KAF9752784.1"/>
    <property type="molecule type" value="Genomic_DNA"/>
</dbReference>
<feature type="compositionally biased region" description="Basic and acidic residues" evidence="1">
    <location>
        <begin position="1"/>
        <end position="13"/>
    </location>
</feature>
<feature type="region of interest" description="Disordered" evidence="1">
    <location>
        <begin position="1"/>
        <end position="44"/>
    </location>
</feature>
<reference evidence="2 3" key="1">
    <citation type="journal article" date="2020" name="Genome Biol. Evol.">
        <title>Comparative genomics of strictly vertically transmitted, feminizing microsporidia endosymbionts of amphipod crustaceans.</title>
        <authorList>
            <person name="Cormier A."/>
            <person name="Chebbi M.A."/>
            <person name="Giraud I."/>
            <person name="Wattier R."/>
            <person name="Teixeira M."/>
            <person name="Gilbert C."/>
            <person name="Rigaud T."/>
            <person name="Cordaux R."/>
        </authorList>
    </citation>
    <scope>NUCLEOTIDE SEQUENCE [LARGE SCALE GENOMIC DNA]</scope>
    <source>
        <strain evidence="2 3">Ou3-Ou53</strain>
    </source>
</reference>
<accession>A0A9P6GUT1</accession>
<name>A0A9P6GUT1_9MICR</name>
<sequence>MENDHVPRKKNGEKQSTSLSTGKEIAKLSVASRTNRSTHTTMLQKKYKISRRIFKTVQKRMKKITEMKLRSTSKLIQNNFSVSYRAKKSRSVIGPHEIDISELETD</sequence>
<keyword evidence="3" id="KW-1185">Reference proteome</keyword>